<dbReference type="PANTHER" id="PTHR42877">
    <property type="entry name" value="L-ORNITHINE N(5)-MONOOXYGENASE-RELATED"/>
    <property type="match status" value="1"/>
</dbReference>
<evidence type="ECO:0000313" key="2">
    <source>
        <dbReference type="Proteomes" id="UP000523795"/>
    </source>
</evidence>
<dbReference type="PANTHER" id="PTHR42877:SF4">
    <property type="entry name" value="FAD_NAD(P)-BINDING DOMAIN-CONTAINING PROTEIN-RELATED"/>
    <property type="match status" value="1"/>
</dbReference>
<evidence type="ECO:0000313" key="1">
    <source>
        <dbReference type="EMBL" id="NKX51823.1"/>
    </source>
</evidence>
<proteinExistence type="predicted"/>
<keyword evidence="2" id="KW-1185">Reference proteome</keyword>
<dbReference type="Proteomes" id="UP000523795">
    <property type="component" value="Unassembled WGS sequence"/>
</dbReference>
<dbReference type="EMBL" id="JAAZSR010000317">
    <property type="protein sequence ID" value="NKX51823.1"/>
    <property type="molecule type" value="Genomic_DNA"/>
</dbReference>
<dbReference type="InterPro" id="IPR051209">
    <property type="entry name" value="FAD-bind_Monooxygenase_sf"/>
</dbReference>
<feature type="non-terminal residue" evidence="1">
    <location>
        <position position="1"/>
    </location>
</feature>
<dbReference type="SUPFAM" id="SSF51905">
    <property type="entry name" value="FAD/NAD(P)-binding domain"/>
    <property type="match status" value="1"/>
</dbReference>
<protein>
    <submittedName>
        <fullName evidence="1">NAD(P)/FAD-dependent oxidoreductase</fullName>
    </submittedName>
</protein>
<dbReference type="Gene3D" id="3.50.50.60">
    <property type="entry name" value="FAD/NAD(P)-binding domain"/>
    <property type="match status" value="1"/>
</dbReference>
<gene>
    <name evidence="1" type="ORF">HER39_14865</name>
</gene>
<reference evidence="1 2" key="1">
    <citation type="submission" date="2020-04" db="EMBL/GenBank/DDBJ databases">
        <authorList>
            <person name="Liu S."/>
        </authorList>
    </citation>
    <scope>NUCLEOTIDE SEQUENCE [LARGE SCALE GENOMIC DNA]</scope>
    <source>
        <strain evidence="1 2">CGMCC 1.15091</strain>
    </source>
</reference>
<name>A0ABX1JR63_9MICC</name>
<comment type="caution">
    <text evidence="1">The sequence shown here is derived from an EMBL/GenBank/DDBJ whole genome shotgun (WGS) entry which is preliminary data.</text>
</comment>
<sequence length="97" mass="10903">RRQLTALLAQQYEDRPDLLAKVTPDYIVGGERMLRDNGVWARSLKKPQTTLVTEGMEKMVPEGIVTRDGVLHEVDMVIYATGFQASEFLEPLKVTGL</sequence>
<dbReference type="InterPro" id="IPR036188">
    <property type="entry name" value="FAD/NAD-bd_sf"/>
</dbReference>
<accession>A0ABX1JR63</accession>
<organism evidence="1 2">
    <name type="scientific">Arthrobacter deserti</name>
    <dbReference type="NCBI Taxonomy" id="1742687"/>
    <lineage>
        <taxon>Bacteria</taxon>
        <taxon>Bacillati</taxon>
        <taxon>Actinomycetota</taxon>
        <taxon>Actinomycetes</taxon>
        <taxon>Micrococcales</taxon>
        <taxon>Micrococcaceae</taxon>
        <taxon>Arthrobacter</taxon>
    </lineage>
</organism>
<feature type="non-terminal residue" evidence="1">
    <location>
        <position position="97"/>
    </location>
</feature>